<feature type="compositionally biased region" description="Low complexity" evidence="1">
    <location>
        <begin position="64"/>
        <end position="83"/>
    </location>
</feature>
<organism evidence="2 3">
    <name type="scientific">Aldrovandia affinis</name>
    <dbReference type="NCBI Taxonomy" id="143900"/>
    <lineage>
        <taxon>Eukaryota</taxon>
        <taxon>Metazoa</taxon>
        <taxon>Chordata</taxon>
        <taxon>Craniata</taxon>
        <taxon>Vertebrata</taxon>
        <taxon>Euteleostomi</taxon>
        <taxon>Actinopterygii</taxon>
        <taxon>Neopterygii</taxon>
        <taxon>Teleostei</taxon>
        <taxon>Notacanthiformes</taxon>
        <taxon>Halosauridae</taxon>
        <taxon>Aldrovandia</taxon>
    </lineage>
</organism>
<proteinExistence type="predicted"/>
<dbReference type="EMBL" id="JAINUG010000004">
    <property type="protein sequence ID" value="KAJ8417197.1"/>
    <property type="molecule type" value="Genomic_DNA"/>
</dbReference>
<dbReference type="Proteomes" id="UP001221898">
    <property type="component" value="Unassembled WGS sequence"/>
</dbReference>
<feature type="compositionally biased region" description="Basic and acidic residues" evidence="1">
    <location>
        <begin position="86"/>
        <end position="101"/>
    </location>
</feature>
<feature type="region of interest" description="Disordered" evidence="1">
    <location>
        <begin position="1"/>
        <end position="22"/>
    </location>
</feature>
<comment type="caution">
    <text evidence="2">The sequence shown here is derived from an EMBL/GenBank/DDBJ whole genome shotgun (WGS) entry which is preliminary data.</text>
</comment>
<reference evidence="2" key="1">
    <citation type="journal article" date="2023" name="Science">
        <title>Genome structures resolve the early diversification of teleost fishes.</title>
        <authorList>
            <person name="Parey E."/>
            <person name="Louis A."/>
            <person name="Montfort J."/>
            <person name="Bouchez O."/>
            <person name="Roques C."/>
            <person name="Iampietro C."/>
            <person name="Lluch J."/>
            <person name="Castinel A."/>
            <person name="Donnadieu C."/>
            <person name="Desvignes T."/>
            <person name="Floi Bucao C."/>
            <person name="Jouanno E."/>
            <person name="Wen M."/>
            <person name="Mejri S."/>
            <person name="Dirks R."/>
            <person name="Jansen H."/>
            <person name="Henkel C."/>
            <person name="Chen W.J."/>
            <person name="Zahm M."/>
            <person name="Cabau C."/>
            <person name="Klopp C."/>
            <person name="Thompson A.W."/>
            <person name="Robinson-Rechavi M."/>
            <person name="Braasch I."/>
            <person name="Lecointre G."/>
            <person name="Bobe J."/>
            <person name="Postlethwait J.H."/>
            <person name="Berthelot C."/>
            <person name="Roest Crollius H."/>
            <person name="Guiguen Y."/>
        </authorList>
    </citation>
    <scope>NUCLEOTIDE SEQUENCE</scope>
    <source>
        <strain evidence="2">NC1722</strain>
    </source>
</reference>
<accession>A0AAD7TA57</accession>
<dbReference type="AlphaFoldDB" id="A0AAD7TA57"/>
<keyword evidence="3" id="KW-1185">Reference proteome</keyword>
<evidence type="ECO:0000256" key="1">
    <source>
        <dbReference type="SAM" id="MobiDB-lite"/>
    </source>
</evidence>
<protein>
    <submittedName>
        <fullName evidence="2">Uncharacterized protein</fullName>
    </submittedName>
</protein>
<feature type="region of interest" description="Disordered" evidence="1">
    <location>
        <begin position="60"/>
        <end position="101"/>
    </location>
</feature>
<gene>
    <name evidence="2" type="ORF">AAFF_G00284240</name>
</gene>
<name>A0AAD7TA57_9TELE</name>
<sequence>MRTPLSLAAANTLSDRSSRLVREPGRCGPARCLFGRAKGPSRRGPMRGGGGTVVQESHWETDRSAAPGKGHAGAARAGSAHSGFQGKKERDALRTNEHFSP</sequence>
<evidence type="ECO:0000313" key="2">
    <source>
        <dbReference type="EMBL" id="KAJ8417197.1"/>
    </source>
</evidence>
<evidence type="ECO:0000313" key="3">
    <source>
        <dbReference type="Proteomes" id="UP001221898"/>
    </source>
</evidence>